<feature type="domain" description="TANGO6 HEAT repeat" evidence="5">
    <location>
        <begin position="463"/>
        <end position="684"/>
    </location>
</feature>
<gene>
    <name evidence="7" type="ORF">HCEG_06071</name>
</gene>
<dbReference type="Proteomes" id="UP000008142">
    <property type="component" value="Unassembled WGS sequence"/>
</dbReference>
<dbReference type="STRING" id="544711.F0UNU4"/>
<evidence type="ECO:0000259" key="6">
    <source>
        <dbReference type="Pfam" id="PF25267"/>
    </source>
</evidence>
<feature type="domain" description="RNA polymerase II assembly factor Rtp1 C-terminal" evidence="4">
    <location>
        <begin position="918"/>
        <end position="1032"/>
    </location>
</feature>
<evidence type="ECO:0000256" key="1">
    <source>
        <dbReference type="ARBA" id="ARBA00005724"/>
    </source>
</evidence>
<feature type="region of interest" description="Disordered" evidence="2">
    <location>
        <begin position="1052"/>
        <end position="1076"/>
    </location>
</feature>
<dbReference type="InterPro" id="IPR039600">
    <property type="entry name" value="TANGO6/Rtp1"/>
</dbReference>
<name>F0UNU4_AJEC8</name>
<evidence type="ECO:0008006" key="9">
    <source>
        <dbReference type="Google" id="ProtNLM"/>
    </source>
</evidence>
<evidence type="ECO:0000313" key="7">
    <source>
        <dbReference type="EMBL" id="EGC46856.1"/>
    </source>
</evidence>
<feature type="domain" description="TANGO6 N-terminal" evidence="6">
    <location>
        <begin position="219"/>
        <end position="379"/>
    </location>
</feature>
<proteinExistence type="inferred from homology"/>
<feature type="domain" description="RNA polymerase II assembly factor Rtp1 C-terminal" evidence="3">
    <location>
        <begin position="1237"/>
        <end position="1269"/>
    </location>
</feature>
<dbReference type="PANTHER" id="PTHR20959">
    <property type="entry name" value="TRANSPORT AND GOLGI ORGANIZATION PROTEIN 6 FAMILY MEMBER"/>
    <property type="match status" value="1"/>
</dbReference>
<dbReference type="InterPro" id="IPR016024">
    <property type="entry name" value="ARM-type_fold"/>
</dbReference>
<dbReference type="SUPFAM" id="SSF48371">
    <property type="entry name" value="ARM repeat"/>
    <property type="match status" value="1"/>
</dbReference>
<evidence type="ECO:0000259" key="4">
    <source>
        <dbReference type="Pfam" id="PF10363"/>
    </source>
</evidence>
<evidence type="ECO:0000259" key="5">
    <source>
        <dbReference type="Pfam" id="PF23565"/>
    </source>
</evidence>
<dbReference type="InterPro" id="IPR019451">
    <property type="entry name" value="Rtp1_C1"/>
</dbReference>
<dbReference type="OrthoDB" id="39591at2759"/>
<dbReference type="OMA" id="KRAYGAP"/>
<feature type="compositionally biased region" description="Basic residues" evidence="2">
    <location>
        <begin position="1052"/>
        <end position="1061"/>
    </location>
</feature>
<organism evidence="8">
    <name type="scientific">Ajellomyces capsulatus (strain H88)</name>
    <name type="common">Darling's disease fungus</name>
    <name type="synonym">Histoplasma capsulatum</name>
    <dbReference type="NCBI Taxonomy" id="544711"/>
    <lineage>
        <taxon>Eukaryota</taxon>
        <taxon>Fungi</taxon>
        <taxon>Dikarya</taxon>
        <taxon>Ascomycota</taxon>
        <taxon>Pezizomycotina</taxon>
        <taxon>Eurotiomycetes</taxon>
        <taxon>Eurotiomycetidae</taxon>
        <taxon>Onygenales</taxon>
        <taxon>Ajellomycetaceae</taxon>
        <taxon>Histoplasma</taxon>
    </lineage>
</organism>
<dbReference type="Pfam" id="PF10363">
    <property type="entry name" value="RTP1_C1"/>
    <property type="match status" value="1"/>
</dbReference>
<sequence>MDTKQVNVQKGIPNLRRIPCLRCVPPPRLGLYITAMDAKKPTGTWQQAQILNGNLAKLPVKTTTHIDNMGRFRQVDLQETTRKCISGGRCEGNHPYAGGFVAFEAQCLSNRRPADKLTRVPFGHFKTQESGEQGVSVRADEMSDIKKDANRGENKSIRSEERTAHTVVTYHNDITAQIMAMECRQLVKAFDDAHEFLSPKSRGQSIVQILARKLSVQGQGHDDATLHVIQRALDLLVTIHRAYVDSNLDVGIEKSNGNGCREDPVLEDTRRRRAIHGLLDLISLEGIYPALSQGVGIPLQQRVMSTLPTGVVARQPEATSRDRSHDERLLRLIIDTLTPIVCHKHPGIQPIVMSRILGDILCGTAELAFHPHSLPQEQTSAYAELFQKLIEESPTPTLLSILSSFIQTSSAPWFKNIISSELSHVPLRKDGVFHTIIFIASQFEPVLGQSAETAPTQGPPITVQAIMQISRLLSSVPQEISADDYFYNISPKLLALLDGDEPDLQKTASYVIGSGILGKRALGEPGAIGYKIFVKPILDSLHGNMTTEVAAWLRRFSLDGSALPASPLSDLESVVLIDEPKLLLSLTRLSALVLSHPNPSLLKRLIQPVFLPLWALGCYAKEHRKSSWYGKVSTLLQTFFSMSTGVSKYDNLSDNILWDGGRTWTFGPGQNGGVSIRKRTNSPAQQVLNTMLLMKILDDRIDGVLELLGLDPQSEELAGDIFLHVSRKWLLGHSENHTQKEPEFLHGGEDLQTTLQKLTSAKFTEKLLNKFKDSLARRPDRILGIVEQLIQSEVSLRTKQAHGKLNNPSFQFLGNIVENSQGISDNDNPEQSKSLSASFSLLSTILASPDFFLSETLSPVIQRIKVQLDNLLPNLPPHLIQPATTASMLLEMTLSPSLSPERKPEAISSRISDLEKHRQALEHLSSPFPPIQAEGLALLSCLITESSPVLDIPATLSLLLSLLSNSNIESSSNDEFVYLHVIKIIGVLASKHPRTVIGSLAERYADRSEQHSLDQRLKIGEALLRAVQELGNALVEHTARTLGGTMVSVAGRRGRKPSAKRARGEMAKKLTTQPTETVDDTLDREAADLMQQIDEAMDSEVENPALEAYSANIIDAWAAGAASDLEPDDLRVRASAMSILASAIQTNVAGLGPSVVSSSVDLALSTLNLEQSPESVILRRAAIILLLDLVKALDTARENGINLGFGFSYSTTTNNDNQSTDFINPQPRYPNQGIIGNIPDILRVLTFVETSETDPVIRGHIRVLIESFEAWLEKSLLWGVRTREGMGEQPRFELGDRLAGLDIHPRFDGGGGSRHQLSGQGPRIEEIE</sequence>
<evidence type="ECO:0000313" key="8">
    <source>
        <dbReference type="Proteomes" id="UP000008142"/>
    </source>
</evidence>
<dbReference type="Pfam" id="PF10304">
    <property type="entry name" value="RTP1_C2"/>
    <property type="match status" value="1"/>
</dbReference>
<evidence type="ECO:0000256" key="2">
    <source>
        <dbReference type="SAM" id="MobiDB-lite"/>
    </source>
</evidence>
<dbReference type="GO" id="GO:0009306">
    <property type="term" value="P:protein secretion"/>
    <property type="evidence" value="ECO:0007669"/>
    <property type="project" value="TreeGrafter"/>
</dbReference>
<evidence type="ECO:0000259" key="3">
    <source>
        <dbReference type="Pfam" id="PF10304"/>
    </source>
</evidence>
<dbReference type="VEuPathDB" id="FungiDB:I7I53_00156"/>
<dbReference type="InterPro" id="IPR019414">
    <property type="entry name" value="Rtp1_C2"/>
</dbReference>
<dbReference type="EMBL" id="DS990640">
    <property type="protein sequence ID" value="EGC46856.1"/>
    <property type="molecule type" value="Genomic_DNA"/>
</dbReference>
<dbReference type="Pfam" id="PF23565">
    <property type="entry name" value="ARM_TANGO6"/>
    <property type="match status" value="1"/>
</dbReference>
<dbReference type="Pfam" id="PF25267">
    <property type="entry name" value="TANGO6_N"/>
    <property type="match status" value="1"/>
</dbReference>
<protein>
    <recommendedName>
        <fullName evidence="9">RNA polymerase II assembly factor Rtp1 C-terminal domain-containing protein</fullName>
    </recommendedName>
</protein>
<dbReference type="InterPro" id="IPR057407">
    <property type="entry name" value="HEAT_TANGO6"/>
</dbReference>
<accession>F0UNU4</accession>
<dbReference type="PANTHER" id="PTHR20959:SF1">
    <property type="entry name" value="TRANSPORT AND GOLGI ORGANIZATION PROTEIN 6 HOMOLOG"/>
    <property type="match status" value="1"/>
</dbReference>
<comment type="similarity">
    <text evidence="1">Belongs to the Tango6 family.</text>
</comment>
<dbReference type="HOGENOM" id="CLU_006300_1_0_1"/>
<feature type="region of interest" description="Disordered" evidence="2">
    <location>
        <begin position="1305"/>
        <end position="1328"/>
    </location>
</feature>
<reference evidence="8" key="1">
    <citation type="submission" date="2008-07" db="EMBL/GenBank/DDBJ databases">
        <title>Annotation of Ajellomyces capsulatus strain H88.</title>
        <authorList>
            <person name="Champion M."/>
            <person name="Cuomo C."/>
            <person name="Ma L.-J."/>
            <person name="Henn M.R."/>
            <person name="Sil A."/>
            <person name="Goldman B."/>
            <person name="Young S.K."/>
            <person name="Kodira C.D."/>
            <person name="Zeng Q."/>
            <person name="Koehrsen M."/>
            <person name="Alvarado L."/>
            <person name="Berlin A."/>
            <person name="Borenstein D."/>
            <person name="Chen Z."/>
            <person name="Engels R."/>
            <person name="Freedman E."/>
            <person name="Gellesch M."/>
            <person name="Goldberg J."/>
            <person name="Griggs A."/>
            <person name="Gujja S."/>
            <person name="Heiman D."/>
            <person name="Hepburn T."/>
            <person name="Howarth C."/>
            <person name="Jen D."/>
            <person name="Larson L."/>
            <person name="Lewis B."/>
            <person name="Mehta T."/>
            <person name="Park D."/>
            <person name="Pearson M."/>
            <person name="Roberts A."/>
            <person name="Saif S."/>
            <person name="Shea T."/>
            <person name="Shenoy N."/>
            <person name="Sisk P."/>
            <person name="Stolte C."/>
            <person name="Sykes S."/>
            <person name="Walk T."/>
            <person name="White J."/>
            <person name="Yandava C."/>
            <person name="Klein B."/>
            <person name="McEwen J.G."/>
            <person name="Puccia R."/>
            <person name="Goldman G.H."/>
            <person name="Felipe M.S."/>
            <person name="Nino-Vega G."/>
            <person name="San-Blas G."/>
            <person name="Taylor J."/>
            <person name="Mendoza L."/>
            <person name="Galagan J."/>
            <person name="Nusbaum C."/>
            <person name="Birren B."/>
        </authorList>
    </citation>
    <scope>NUCLEOTIDE SEQUENCE [LARGE SCALE GENOMIC DNA]</scope>
    <source>
        <strain evidence="8">H88</strain>
    </source>
</reference>
<dbReference type="InterPro" id="IPR057347">
    <property type="entry name" value="TANGO6_N"/>
</dbReference>